<evidence type="ECO:0000256" key="1">
    <source>
        <dbReference type="SAM" id="Phobius"/>
    </source>
</evidence>
<keyword evidence="3" id="KW-1185">Reference proteome</keyword>
<evidence type="ECO:0000313" key="2">
    <source>
        <dbReference type="EMBL" id="GAA3590293.1"/>
    </source>
</evidence>
<dbReference type="Pfam" id="PF14155">
    <property type="entry name" value="DUF4307"/>
    <property type="match status" value="1"/>
</dbReference>
<dbReference type="EMBL" id="BAAAZO010000001">
    <property type="protein sequence ID" value="GAA3590293.1"/>
    <property type="molecule type" value="Genomic_DNA"/>
</dbReference>
<comment type="caution">
    <text evidence="2">The sequence shown here is derived from an EMBL/GenBank/DDBJ whole genome shotgun (WGS) entry which is preliminary data.</text>
</comment>
<organism evidence="2 3">
    <name type="scientific">Kineosporia mesophila</name>
    <dbReference type="NCBI Taxonomy" id="566012"/>
    <lineage>
        <taxon>Bacteria</taxon>
        <taxon>Bacillati</taxon>
        <taxon>Actinomycetota</taxon>
        <taxon>Actinomycetes</taxon>
        <taxon>Kineosporiales</taxon>
        <taxon>Kineosporiaceae</taxon>
        <taxon>Kineosporia</taxon>
    </lineage>
</organism>
<keyword evidence="1" id="KW-1133">Transmembrane helix</keyword>
<proteinExistence type="predicted"/>
<keyword evidence="1" id="KW-0472">Membrane</keyword>
<keyword evidence="1" id="KW-0812">Transmembrane</keyword>
<protein>
    <recommendedName>
        <fullName evidence="4">DUF4307 domain-containing protein</fullName>
    </recommendedName>
</protein>
<sequence length="137" mass="14750">MTPPATEPSPDDALAERYGRRRTPRRGLAFGLLAAAAALAVAFVFWATVLDRDQVTWQDHSFAVKSASEVVITFDVQLHRGADRAVCTLHALNALKSEVGLRDVEVQGDDDNRVRMTVTVPTSEEATAGEVVSCLAG</sequence>
<evidence type="ECO:0000313" key="3">
    <source>
        <dbReference type="Proteomes" id="UP001501074"/>
    </source>
</evidence>
<dbReference type="Proteomes" id="UP001501074">
    <property type="component" value="Unassembled WGS sequence"/>
</dbReference>
<gene>
    <name evidence="2" type="ORF">GCM10022223_00960</name>
</gene>
<dbReference type="InterPro" id="IPR025443">
    <property type="entry name" value="DUF4307"/>
</dbReference>
<reference evidence="3" key="1">
    <citation type="journal article" date="2019" name="Int. J. Syst. Evol. Microbiol.">
        <title>The Global Catalogue of Microorganisms (GCM) 10K type strain sequencing project: providing services to taxonomists for standard genome sequencing and annotation.</title>
        <authorList>
            <consortium name="The Broad Institute Genomics Platform"/>
            <consortium name="The Broad Institute Genome Sequencing Center for Infectious Disease"/>
            <person name="Wu L."/>
            <person name="Ma J."/>
        </authorList>
    </citation>
    <scope>NUCLEOTIDE SEQUENCE [LARGE SCALE GENOMIC DNA]</scope>
    <source>
        <strain evidence="3">JCM 16902</strain>
    </source>
</reference>
<name>A0ABP6YUG0_9ACTN</name>
<feature type="transmembrane region" description="Helical" evidence="1">
    <location>
        <begin position="27"/>
        <end position="49"/>
    </location>
</feature>
<evidence type="ECO:0008006" key="4">
    <source>
        <dbReference type="Google" id="ProtNLM"/>
    </source>
</evidence>
<accession>A0ABP6YUG0</accession>